<keyword evidence="3" id="KW-1185">Reference proteome</keyword>
<organism evidence="2 3">
    <name type="scientific">Luteimonas colneyensis</name>
    <dbReference type="NCBI Taxonomy" id="2762230"/>
    <lineage>
        <taxon>Bacteria</taxon>
        <taxon>Pseudomonadati</taxon>
        <taxon>Pseudomonadota</taxon>
        <taxon>Gammaproteobacteria</taxon>
        <taxon>Lysobacterales</taxon>
        <taxon>Lysobacteraceae</taxon>
        <taxon>Luteimonas</taxon>
    </lineage>
</organism>
<evidence type="ECO:0000256" key="1">
    <source>
        <dbReference type="SAM" id="Phobius"/>
    </source>
</evidence>
<reference evidence="2 3" key="1">
    <citation type="submission" date="2020-08" db="EMBL/GenBank/DDBJ databases">
        <title>A Genomic Blueprint of the Chicken Gut Microbiome.</title>
        <authorList>
            <person name="Gilroy R."/>
            <person name="Ravi A."/>
            <person name="Getino M."/>
            <person name="Pursley I."/>
            <person name="Horton D.L."/>
            <person name="Alikhan N.-F."/>
            <person name="Baker D."/>
            <person name="Gharbi K."/>
            <person name="Hall N."/>
            <person name="Watson M."/>
            <person name="Adriaenssens E.M."/>
            <person name="Foster-Nyarko E."/>
            <person name="Jarju S."/>
            <person name="Secka A."/>
            <person name="Antonio M."/>
            <person name="Oren A."/>
            <person name="Chaudhuri R."/>
            <person name="La Ragione R.M."/>
            <person name="Hildebrand F."/>
            <person name="Pallen M.J."/>
        </authorList>
    </citation>
    <scope>NUCLEOTIDE SEQUENCE [LARGE SCALE GENOMIC DNA]</scope>
    <source>
        <strain evidence="2 3">Sa2BVA3</strain>
    </source>
</reference>
<evidence type="ECO:0000313" key="2">
    <source>
        <dbReference type="EMBL" id="MBD7989128.1"/>
    </source>
</evidence>
<evidence type="ECO:0000313" key="3">
    <source>
        <dbReference type="Proteomes" id="UP000647183"/>
    </source>
</evidence>
<dbReference type="PANTHER" id="PTHR41795:SF1">
    <property type="entry name" value="EXOPOLYSACCHARIDE SYNTHESIS PROTEIN"/>
    <property type="match status" value="1"/>
</dbReference>
<feature type="transmembrane region" description="Helical" evidence="1">
    <location>
        <begin position="176"/>
        <end position="202"/>
    </location>
</feature>
<feature type="transmembrane region" description="Helical" evidence="1">
    <location>
        <begin position="38"/>
        <end position="56"/>
    </location>
</feature>
<accession>A0ABR8UMT2</accession>
<dbReference type="PIRSF" id="PIRSF033239">
    <property type="entry name" value="ExoD"/>
    <property type="match status" value="1"/>
</dbReference>
<dbReference type="EMBL" id="JACSQJ010000011">
    <property type="protein sequence ID" value="MBD7989128.1"/>
    <property type="molecule type" value="Genomic_DNA"/>
</dbReference>
<feature type="transmembrane region" description="Helical" evidence="1">
    <location>
        <begin position="62"/>
        <end position="80"/>
    </location>
</feature>
<protein>
    <submittedName>
        <fullName evidence="2">Exopolysaccharide biosynthesis protein</fullName>
    </submittedName>
</protein>
<dbReference type="RefSeq" id="WP_191730284.1">
    <property type="nucleotide sequence ID" value="NZ_JACSQJ010000011.1"/>
</dbReference>
<keyword evidence="1" id="KW-0812">Transmembrane</keyword>
<dbReference type="Pfam" id="PF06055">
    <property type="entry name" value="ExoD"/>
    <property type="match status" value="1"/>
</dbReference>
<keyword evidence="1" id="KW-0472">Membrane</keyword>
<name>A0ABR8UMT2_9GAMM</name>
<dbReference type="PANTHER" id="PTHR41795">
    <property type="entry name" value="EXOPOLYSACCHARIDE SYNTHESIS PROTEIN"/>
    <property type="match status" value="1"/>
</dbReference>
<gene>
    <name evidence="2" type="ORF">H9645_13915</name>
</gene>
<keyword evidence="1" id="KW-1133">Transmembrane helix</keyword>
<comment type="caution">
    <text evidence="2">The sequence shown here is derived from an EMBL/GenBank/DDBJ whole genome shotgun (WGS) entry which is preliminary data.</text>
</comment>
<dbReference type="Proteomes" id="UP000647183">
    <property type="component" value="Unassembled WGS sequence"/>
</dbReference>
<dbReference type="InterPro" id="IPR010331">
    <property type="entry name" value="ExoD"/>
</dbReference>
<sequence length="209" mass="22096">MADARRDPPRASARAVLAALAAGPADDVVTLRSMMEGLGGSLFGMLLFIATLPAFLPIPGVAGALSGPLVSLVGLQLLVLMRRPWLPRMVASRGPRRGTLARFEQRISPWLARLERLVRPRLPGMIDHPAATFVTGLLLVLLGVLLALPIPFTNYVFGVLLLGYAFALLERDGALMLVAWCAGLAAIAVFGAAGGTLGVLAIDWIMPGR</sequence>
<proteinExistence type="predicted"/>